<organism evidence="2 3">
    <name type="scientific">Haematococcus lacustris</name>
    <name type="common">Green alga</name>
    <name type="synonym">Haematococcus pluvialis</name>
    <dbReference type="NCBI Taxonomy" id="44745"/>
    <lineage>
        <taxon>Eukaryota</taxon>
        <taxon>Viridiplantae</taxon>
        <taxon>Chlorophyta</taxon>
        <taxon>core chlorophytes</taxon>
        <taxon>Chlorophyceae</taxon>
        <taxon>CS clade</taxon>
        <taxon>Chlamydomonadales</taxon>
        <taxon>Haematococcaceae</taxon>
        <taxon>Haematococcus</taxon>
    </lineage>
</organism>
<keyword evidence="3" id="KW-1185">Reference proteome</keyword>
<proteinExistence type="predicted"/>
<evidence type="ECO:0000313" key="3">
    <source>
        <dbReference type="Proteomes" id="UP000485058"/>
    </source>
</evidence>
<feature type="region of interest" description="Disordered" evidence="1">
    <location>
        <begin position="1"/>
        <end position="97"/>
    </location>
</feature>
<dbReference type="AlphaFoldDB" id="A0A6A0A944"/>
<gene>
    <name evidence="2" type="ORF">HaLaN_27745</name>
</gene>
<sequence>MYPIFRKPQIGRLPTTAEHPSQNNHIASQRSVTTSADDEGVESVASDDDADLEKNGPAKVGIQQDAQSKVKKGSSDGAWVSKQKAQGLGLQPSPVAC</sequence>
<protein>
    <submittedName>
        <fullName evidence="2">Uncharacterized protein</fullName>
    </submittedName>
</protein>
<evidence type="ECO:0000313" key="2">
    <source>
        <dbReference type="EMBL" id="GFH29136.1"/>
    </source>
</evidence>
<feature type="compositionally biased region" description="Acidic residues" evidence="1">
    <location>
        <begin position="36"/>
        <end position="51"/>
    </location>
</feature>
<dbReference type="Proteomes" id="UP000485058">
    <property type="component" value="Unassembled WGS sequence"/>
</dbReference>
<feature type="compositionally biased region" description="Polar residues" evidence="1">
    <location>
        <begin position="18"/>
        <end position="35"/>
    </location>
</feature>
<evidence type="ECO:0000256" key="1">
    <source>
        <dbReference type="SAM" id="MobiDB-lite"/>
    </source>
</evidence>
<name>A0A6A0A944_HAELA</name>
<dbReference type="EMBL" id="BLLF01004199">
    <property type="protein sequence ID" value="GFH29136.1"/>
    <property type="molecule type" value="Genomic_DNA"/>
</dbReference>
<comment type="caution">
    <text evidence="2">The sequence shown here is derived from an EMBL/GenBank/DDBJ whole genome shotgun (WGS) entry which is preliminary data.</text>
</comment>
<accession>A0A6A0A944</accession>
<reference evidence="2 3" key="1">
    <citation type="submission" date="2020-02" db="EMBL/GenBank/DDBJ databases">
        <title>Draft genome sequence of Haematococcus lacustris strain NIES-144.</title>
        <authorList>
            <person name="Morimoto D."/>
            <person name="Nakagawa S."/>
            <person name="Yoshida T."/>
            <person name="Sawayama S."/>
        </authorList>
    </citation>
    <scope>NUCLEOTIDE SEQUENCE [LARGE SCALE GENOMIC DNA]</scope>
    <source>
        <strain evidence="2 3">NIES-144</strain>
    </source>
</reference>